<dbReference type="GO" id="GO:0055052">
    <property type="term" value="C:ATP-binding cassette (ABC) transporter complex, substrate-binding subunit-containing"/>
    <property type="evidence" value="ECO:0007669"/>
    <property type="project" value="TreeGrafter"/>
</dbReference>
<comment type="similarity">
    <text evidence="1">Belongs to the bacterial solute-binding protein 1 family.</text>
</comment>
<dbReference type="Pfam" id="PF01547">
    <property type="entry name" value="SBP_bac_1"/>
    <property type="match status" value="1"/>
</dbReference>
<name>A0A5M3XEY0_9ACTN</name>
<dbReference type="SUPFAM" id="SSF53850">
    <property type="entry name" value="Periplasmic binding protein-like II"/>
    <property type="match status" value="1"/>
</dbReference>
<dbReference type="PANTHER" id="PTHR30061">
    <property type="entry name" value="MALTOSE-BINDING PERIPLASMIC PROTEIN"/>
    <property type="match status" value="1"/>
</dbReference>
<comment type="caution">
    <text evidence="5">The sequence shown here is derived from an EMBL/GenBank/DDBJ whole genome shotgun (WGS) entry which is preliminary data.</text>
</comment>
<dbReference type="InterPro" id="IPR006059">
    <property type="entry name" value="SBP"/>
</dbReference>
<evidence type="ECO:0000313" key="5">
    <source>
        <dbReference type="EMBL" id="GES19196.1"/>
    </source>
</evidence>
<dbReference type="EMBL" id="BLAF01000010">
    <property type="protein sequence ID" value="GES19196.1"/>
    <property type="molecule type" value="Genomic_DNA"/>
</dbReference>
<gene>
    <name evidence="5" type="primary">lacE_2</name>
    <name evidence="5" type="ORF">Aple_020920</name>
</gene>
<dbReference type="GO" id="GO:0042956">
    <property type="term" value="P:maltodextrin transmembrane transport"/>
    <property type="evidence" value="ECO:0007669"/>
    <property type="project" value="TreeGrafter"/>
</dbReference>
<dbReference type="Proteomes" id="UP000377595">
    <property type="component" value="Unassembled WGS sequence"/>
</dbReference>
<feature type="compositionally biased region" description="Low complexity" evidence="4">
    <location>
        <begin position="21"/>
        <end position="35"/>
    </location>
</feature>
<dbReference type="PANTHER" id="PTHR30061:SF50">
    <property type="entry name" value="MALTOSE_MALTODEXTRIN-BINDING PERIPLASMIC PROTEIN"/>
    <property type="match status" value="1"/>
</dbReference>
<sequence>MALVTAASLTLTACGRDSGGDTANAPATPAATAIDDSPAKGEITVWAMGGEGDQMPKIGEAFQQANPEAKVTVTGVPWDDAPTKISTAIASGQTPDVTLLNPDALATFVAAKGFAPVPAGLIDESGFDANAIAATKISGASYAVPLYVDTRTLFYRKDLAEKAGVAAPKTWAELNTFGAALKKAGAKEGLLLATGEAGFTHQVLLPYIWQAGGALTNADQTEFTLNTPQVIEGLAKYQSLVKDGVSSQTGTYEPWGSVEERLARGEVGSVVNGSWLIGPLKELLGDEFDQKIGIATVPAGAGGGVSWLSGGQLAVFADAKNPDGAWKFIRFISTPEQAASFSELTADLPAVTAAWGVAGLDKDPAVAVFNDQLKSTATPPVIPTWAQLSAIVDGYGERLARGTITPQDAAAGLQQDMSAVGLK</sequence>
<reference evidence="5 6" key="1">
    <citation type="submission" date="2019-10" db="EMBL/GenBank/DDBJ databases">
        <title>Whole genome shotgun sequence of Acrocarpospora pleiomorpha NBRC 16267.</title>
        <authorList>
            <person name="Ichikawa N."/>
            <person name="Kimura A."/>
            <person name="Kitahashi Y."/>
            <person name="Komaki H."/>
            <person name="Oguchi A."/>
        </authorList>
    </citation>
    <scope>NUCLEOTIDE SEQUENCE [LARGE SCALE GENOMIC DNA]</scope>
    <source>
        <strain evidence="5 6">NBRC 16267</strain>
    </source>
</reference>
<keyword evidence="3" id="KW-0732">Signal</keyword>
<keyword evidence="2" id="KW-0813">Transport</keyword>
<evidence type="ECO:0000313" key="6">
    <source>
        <dbReference type="Proteomes" id="UP000377595"/>
    </source>
</evidence>
<dbReference type="Gene3D" id="3.40.190.10">
    <property type="entry name" value="Periplasmic binding protein-like II"/>
    <property type="match status" value="2"/>
</dbReference>
<proteinExistence type="inferred from homology"/>
<evidence type="ECO:0000256" key="3">
    <source>
        <dbReference type="ARBA" id="ARBA00022729"/>
    </source>
</evidence>
<evidence type="ECO:0000256" key="2">
    <source>
        <dbReference type="ARBA" id="ARBA00022448"/>
    </source>
</evidence>
<evidence type="ECO:0000256" key="1">
    <source>
        <dbReference type="ARBA" id="ARBA00008520"/>
    </source>
</evidence>
<accession>A0A5M3XEY0</accession>
<dbReference type="GO" id="GO:1901982">
    <property type="term" value="F:maltose binding"/>
    <property type="evidence" value="ECO:0007669"/>
    <property type="project" value="TreeGrafter"/>
</dbReference>
<feature type="region of interest" description="Disordered" evidence="4">
    <location>
        <begin position="15"/>
        <end position="35"/>
    </location>
</feature>
<organism evidence="5 6">
    <name type="scientific">Acrocarpospora pleiomorpha</name>
    <dbReference type="NCBI Taxonomy" id="90975"/>
    <lineage>
        <taxon>Bacteria</taxon>
        <taxon>Bacillati</taxon>
        <taxon>Actinomycetota</taxon>
        <taxon>Actinomycetes</taxon>
        <taxon>Streptosporangiales</taxon>
        <taxon>Streptosporangiaceae</taxon>
        <taxon>Acrocarpospora</taxon>
    </lineage>
</organism>
<dbReference type="AlphaFoldDB" id="A0A5M3XEY0"/>
<keyword evidence="6" id="KW-1185">Reference proteome</keyword>
<evidence type="ECO:0000256" key="4">
    <source>
        <dbReference type="SAM" id="MobiDB-lite"/>
    </source>
</evidence>
<protein>
    <submittedName>
        <fullName evidence="5">Sugar ABC transporter substrate-binding protein</fullName>
    </submittedName>
</protein>
<dbReference type="GO" id="GO:0015768">
    <property type="term" value="P:maltose transport"/>
    <property type="evidence" value="ECO:0007669"/>
    <property type="project" value="TreeGrafter"/>
</dbReference>